<proteinExistence type="predicted"/>
<feature type="region of interest" description="Disordered" evidence="1">
    <location>
        <begin position="1"/>
        <end position="38"/>
    </location>
</feature>
<gene>
    <name evidence="2" type="ORF">N7463_003346</name>
</gene>
<evidence type="ECO:0008006" key="4">
    <source>
        <dbReference type="Google" id="ProtNLM"/>
    </source>
</evidence>
<dbReference type="OrthoDB" id="545169at2759"/>
<sequence length="867" mass="97870">MPDPTTKPAMGQKRPPRSAGRRRLDAPEAILSEDRRSQIRRAQRTYRLKKEASLQQSQKQVAFLEHKMQMIAESLADYRVTLQSSLPDTHCDLLSDFDSILSLLTSSEDFIQGTSVDDISLRETSKQSIPQPLKNIQHEGHFPNDTKSDHQVFVEPSSTYIDTFPETEVRPHQETGERVLCRSPHVIQKQVGLAHDHPVVEIIDRFGGANVPDSHSFLETSFTRRLKRYSLEHAFRLFNDARSDPLEVFRVFRLVPCFRDRAKMHPYFRDLVTSGRGGSLEISTLPFYCIGGAGTHYATKDEKGNPIYPPKMRLPRRILGTLPMPGILEDSNSVHQAQSNLEVCGFGGQWFDCHDVEGYLREQGVDLEGPGLFPTVNNLAPSPSQSELESGSLDTQHISFSDPQTDTSFRRQVGRWENRIVRRMLTSDTEQTLQASVDRMLDANSLLCTLLSKHRLTIAVAFISYIALVGLLRYRRMANIEAPFAPGKKDLSEMTVKEAHAILSQLQELEFPHAFAKARKLALLKAGGIPTMSKLFAVTGQNNKRNSGKRAVDTEILLREVQSKPRNSDRYLSAVARMNFLDVFSHARYRRANKITDNDLLHTLGDGLAEILNVVDREEWRKLSDVEKCALGIFHKNLGEDMGIPFDVLPSKANGWKNGLHFAIELRDWTIQYEEEVAKPTPTNDQYVRVYVDSALSSLPGFIRTSVRKMLGNDLDDVMRTSLCLESPGPVLWFLLALIREGRKVFLRYLALPRSSSSAVKLVDEMPNQETRLYNFQRKTLQPWYVKPTFSSKWGLGAMLVRALGGKVPGSRGDRYQPGGYDLMTIGPEPQKEHGVEEMRSDMEVIKARGVATCPFSQAKAKSGHLQ</sequence>
<evidence type="ECO:0000256" key="1">
    <source>
        <dbReference type="SAM" id="MobiDB-lite"/>
    </source>
</evidence>
<dbReference type="Proteomes" id="UP001149954">
    <property type="component" value="Unassembled WGS sequence"/>
</dbReference>
<organism evidence="2 3">
    <name type="scientific">Penicillium fimorum</name>
    <dbReference type="NCBI Taxonomy" id="1882269"/>
    <lineage>
        <taxon>Eukaryota</taxon>
        <taxon>Fungi</taxon>
        <taxon>Dikarya</taxon>
        <taxon>Ascomycota</taxon>
        <taxon>Pezizomycotina</taxon>
        <taxon>Eurotiomycetes</taxon>
        <taxon>Eurotiomycetidae</taxon>
        <taxon>Eurotiales</taxon>
        <taxon>Aspergillaceae</taxon>
        <taxon>Penicillium</taxon>
    </lineage>
</organism>
<reference evidence="2" key="2">
    <citation type="journal article" date="2023" name="IMA Fungus">
        <title>Comparative genomic study of the Penicillium genus elucidates a diverse pangenome and 15 lateral gene transfer events.</title>
        <authorList>
            <person name="Petersen C."/>
            <person name="Sorensen T."/>
            <person name="Nielsen M.R."/>
            <person name="Sondergaard T.E."/>
            <person name="Sorensen J.L."/>
            <person name="Fitzpatrick D.A."/>
            <person name="Frisvad J.C."/>
            <person name="Nielsen K.L."/>
        </authorList>
    </citation>
    <scope>NUCLEOTIDE SEQUENCE</scope>
    <source>
        <strain evidence="2">IBT 29495</strain>
    </source>
</reference>
<reference evidence="2" key="1">
    <citation type="submission" date="2022-12" db="EMBL/GenBank/DDBJ databases">
        <authorList>
            <person name="Petersen C."/>
        </authorList>
    </citation>
    <scope>NUCLEOTIDE SEQUENCE</scope>
    <source>
        <strain evidence="2">IBT 29495</strain>
    </source>
</reference>
<name>A0A9W9Y2D3_9EURO</name>
<evidence type="ECO:0000313" key="3">
    <source>
        <dbReference type="Proteomes" id="UP001149954"/>
    </source>
</evidence>
<dbReference type="PANTHER" id="PTHR36124">
    <property type="match status" value="1"/>
</dbReference>
<accession>A0A9W9Y2D3</accession>
<keyword evidence="3" id="KW-1185">Reference proteome</keyword>
<feature type="compositionally biased region" description="Basic and acidic residues" evidence="1">
    <location>
        <begin position="22"/>
        <end position="37"/>
    </location>
</feature>
<dbReference type="PANTHER" id="PTHR36124:SF4">
    <property type="entry name" value="ER-BOUND OXYGENASE MPAB_MPAB'_RUBBER OXYGENASE CATALYTIC DOMAIN-CONTAINING PROTEIN"/>
    <property type="match status" value="1"/>
</dbReference>
<evidence type="ECO:0000313" key="2">
    <source>
        <dbReference type="EMBL" id="KAJ5513794.1"/>
    </source>
</evidence>
<dbReference type="EMBL" id="JAPWDS010000002">
    <property type="protein sequence ID" value="KAJ5513794.1"/>
    <property type="molecule type" value="Genomic_DNA"/>
</dbReference>
<protein>
    <recommendedName>
        <fullName evidence="4">BZIP domain-containing protein</fullName>
    </recommendedName>
</protein>
<dbReference type="GO" id="GO:0016491">
    <property type="term" value="F:oxidoreductase activity"/>
    <property type="evidence" value="ECO:0007669"/>
    <property type="project" value="InterPro"/>
</dbReference>
<dbReference type="AlphaFoldDB" id="A0A9W9Y2D3"/>
<comment type="caution">
    <text evidence="2">The sequence shown here is derived from an EMBL/GenBank/DDBJ whole genome shotgun (WGS) entry which is preliminary data.</text>
</comment>
<dbReference type="CDD" id="cd14688">
    <property type="entry name" value="bZIP_YAP"/>
    <property type="match status" value="1"/>
</dbReference>
<dbReference type="InterPro" id="IPR046366">
    <property type="entry name" value="MPAB"/>
</dbReference>